<dbReference type="PATRIC" id="fig|859350.6.peg.1053"/>
<feature type="region of interest" description="Disordered" evidence="1">
    <location>
        <begin position="1"/>
        <end position="26"/>
    </location>
</feature>
<comment type="caution">
    <text evidence="2">The sequence shown here is derived from an EMBL/GenBank/DDBJ whole genome shotgun (WGS) entry which is preliminary data.</text>
</comment>
<name>I3D2Q3_9ARCH</name>
<organism evidence="2 3">
    <name type="scientific">Candidatus Nitrosopumilus salarius BD31</name>
    <dbReference type="NCBI Taxonomy" id="859350"/>
    <lineage>
        <taxon>Archaea</taxon>
        <taxon>Nitrososphaerota</taxon>
        <taxon>Nitrososphaeria</taxon>
        <taxon>Nitrosopumilales</taxon>
        <taxon>Nitrosopumilaceae</taxon>
        <taxon>Nitrosopumilus</taxon>
    </lineage>
</organism>
<evidence type="ECO:0000313" key="3">
    <source>
        <dbReference type="Proteomes" id="UP000003423"/>
    </source>
</evidence>
<accession>I3D2Q3</accession>
<proteinExistence type="predicted"/>
<keyword evidence="3" id="KW-1185">Reference proteome</keyword>
<dbReference type="EMBL" id="AEXL02000090">
    <property type="protein sequence ID" value="EIJ65996.1"/>
    <property type="molecule type" value="Genomic_DNA"/>
</dbReference>
<evidence type="ECO:0000313" key="2">
    <source>
        <dbReference type="EMBL" id="EIJ65996.1"/>
    </source>
</evidence>
<dbReference type="AlphaFoldDB" id="I3D2Q3"/>
<sequence>MEKKKEAKEAYATDDPTKTSAKEQENMAKEAIKKFKSLG</sequence>
<gene>
    <name evidence="2" type="ORF">BD31_I0125</name>
</gene>
<evidence type="ECO:0000256" key="1">
    <source>
        <dbReference type="SAM" id="MobiDB-lite"/>
    </source>
</evidence>
<reference evidence="2 3" key="1">
    <citation type="journal article" date="2012" name="J. Bacteriol.">
        <title>Genome sequence of "Candidatus Nitrosopumilus salaria" BD31, an ammonia-oxidizing archaeon from the San Francisco Bay estuary.</title>
        <authorList>
            <person name="Mosier A.C."/>
            <person name="Allen E.E."/>
            <person name="Kim M."/>
            <person name="Ferriera S."/>
            <person name="Francis C.A."/>
        </authorList>
    </citation>
    <scope>NUCLEOTIDE SEQUENCE [LARGE SCALE GENOMIC DNA]</scope>
    <source>
        <strain evidence="2 3">BD31</strain>
    </source>
</reference>
<protein>
    <submittedName>
        <fullName evidence="2">Uncharacterized protein</fullName>
    </submittedName>
</protein>
<dbReference type="Proteomes" id="UP000003423">
    <property type="component" value="Unassembled WGS sequence"/>
</dbReference>